<name>A0A813LME1_POLGL</name>
<evidence type="ECO:0000256" key="9">
    <source>
        <dbReference type="ARBA" id="ARBA00022723"/>
    </source>
</evidence>
<comment type="pathway">
    <text evidence="3">Amino-acid biosynthesis; L-tryptophan biosynthesis; L-tryptophan from chorismate: step 5/5.</text>
</comment>
<dbReference type="GO" id="GO:0016705">
    <property type="term" value="F:oxidoreductase activity, acting on paired donors, with incorporation or reduction of molecular oxygen"/>
    <property type="evidence" value="ECO:0007669"/>
    <property type="project" value="InterPro"/>
</dbReference>
<dbReference type="SUPFAM" id="SSF53686">
    <property type="entry name" value="Tryptophan synthase beta subunit-like PLP-dependent enzymes"/>
    <property type="match status" value="1"/>
</dbReference>
<dbReference type="InterPro" id="IPR023026">
    <property type="entry name" value="Trp_synth_beta/beta-like"/>
</dbReference>
<evidence type="ECO:0000256" key="7">
    <source>
        <dbReference type="ARBA" id="ARBA00018724"/>
    </source>
</evidence>
<keyword evidence="14" id="KW-0408">Iron</keyword>
<dbReference type="AlphaFoldDB" id="A0A813LME1"/>
<dbReference type="UniPathway" id="UPA00035">
    <property type="reaction ID" value="UER00044"/>
</dbReference>
<dbReference type="PANTHER" id="PTHR48077:SF3">
    <property type="entry name" value="TRYPTOPHAN SYNTHASE"/>
    <property type="match status" value="1"/>
</dbReference>
<evidence type="ECO:0000256" key="14">
    <source>
        <dbReference type="ARBA" id="ARBA00023004"/>
    </source>
</evidence>
<comment type="catalytic activity">
    <reaction evidence="17">
        <text>(1S,2R)-1-C-(indol-3-yl)glycerol 3-phosphate + L-serine = D-glyceraldehyde 3-phosphate + L-tryptophan + H2O</text>
        <dbReference type="Rhea" id="RHEA:10532"/>
        <dbReference type="ChEBI" id="CHEBI:15377"/>
        <dbReference type="ChEBI" id="CHEBI:33384"/>
        <dbReference type="ChEBI" id="CHEBI:57912"/>
        <dbReference type="ChEBI" id="CHEBI:58866"/>
        <dbReference type="ChEBI" id="CHEBI:59776"/>
        <dbReference type="EC" id="4.2.1.20"/>
    </reaction>
</comment>
<dbReference type="CDD" id="cd04724">
    <property type="entry name" value="Tryptophan_synthase_alpha"/>
    <property type="match status" value="1"/>
</dbReference>
<dbReference type="GO" id="GO:0031418">
    <property type="term" value="F:L-ascorbic acid binding"/>
    <property type="evidence" value="ECO:0007669"/>
    <property type="project" value="InterPro"/>
</dbReference>
<dbReference type="NCBIfam" id="TIGR00262">
    <property type="entry name" value="trpA"/>
    <property type="match status" value="1"/>
</dbReference>
<comment type="similarity">
    <text evidence="5">In the N-terminal section; belongs to the TrpA family.</text>
</comment>
<accession>A0A813LME1</accession>
<dbReference type="HAMAP" id="MF_00131">
    <property type="entry name" value="Trp_synth_alpha"/>
    <property type="match status" value="1"/>
</dbReference>
<dbReference type="InterPro" id="IPR002028">
    <property type="entry name" value="Trp_synthase_suA"/>
</dbReference>
<dbReference type="InterPro" id="IPR005123">
    <property type="entry name" value="Oxoglu/Fe-dep_dioxygenase_dom"/>
</dbReference>
<gene>
    <name evidence="20" type="ORF">PGLA2088_LOCUS48122</name>
</gene>
<keyword evidence="11" id="KW-0663">Pyridoxal phosphate</keyword>
<comment type="cofactor">
    <cofactor evidence="1">
        <name>pyridoxal 5'-phosphate</name>
        <dbReference type="ChEBI" id="CHEBI:597326"/>
    </cofactor>
</comment>
<protein>
    <recommendedName>
        <fullName evidence="7">Tryptophan synthase</fullName>
        <ecNumber evidence="6">4.2.1.20</ecNumber>
    </recommendedName>
</protein>
<evidence type="ECO:0000256" key="1">
    <source>
        <dbReference type="ARBA" id="ARBA00001933"/>
    </source>
</evidence>
<reference evidence="20" key="1">
    <citation type="submission" date="2021-02" db="EMBL/GenBank/DDBJ databases">
        <authorList>
            <person name="Dougan E. K."/>
            <person name="Rhodes N."/>
            <person name="Thang M."/>
            <person name="Chan C."/>
        </authorList>
    </citation>
    <scope>NUCLEOTIDE SEQUENCE</scope>
</reference>
<comment type="cofactor">
    <cofactor evidence="2">
        <name>L-ascorbate</name>
        <dbReference type="ChEBI" id="CHEBI:38290"/>
    </cofactor>
</comment>
<evidence type="ECO:0000256" key="17">
    <source>
        <dbReference type="ARBA" id="ARBA00049047"/>
    </source>
</evidence>
<dbReference type="GO" id="GO:0005506">
    <property type="term" value="F:iron ion binding"/>
    <property type="evidence" value="ECO:0007669"/>
    <property type="project" value="InterPro"/>
</dbReference>
<evidence type="ECO:0000256" key="12">
    <source>
        <dbReference type="ARBA" id="ARBA00022964"/>
    </source>
</evidence>
<dbReference type="Pfam" id="PF00290">
    <property type="entry name" value="Trp_syntA"/>
    <property type="match status" value="1"/>
</dbReference>
<dbReference type="InterPro" id="IPR036052">
    <property type="entry name" value="TrpB-like_PALP_sf"/>
</dbReference>
<dbReference type="InterPro" id="IPR013785">
    <property type="entry name" value="Aldolase_TIM"/>
</dbReference>
<dbReference type="GO" id="GO:0005737">
    <property type="term" value="C:cytoplasm"/>
    <property type="evidence" value="ECO:0007669"/>
    <property type="project" value="TreeGrafter"/>
</dbReference>
<evidence type="ECO:0000256" key="2">
    <source>
        <dbReference type="ARBA" id="ARBA00001961"/>
    </source>
</evidence>
<comment type="caution">
    <text evidence="20">The sequence shown here is derived from an EMBL/GenBank/DDBJ whole genome shotgun (WGS) entry which is preliminary data.</text>
</comment>
<dbReference type="InterPro" id="IPR006620">
    <property type="entry name" value="Pro_4_hyd_alph"/>
</dbReference>
<evidence type="ECO:0000256" key="16">
    <source>
        <dbReference type="ARBA" id="ARBA00023239"/>
    </source>
</evidence>
<keyword evidence="15" id="KW-0057">Aromatic amino acid biosynthesis</keyword>
<dbReference type="Pfam" id="PF00291">
    <property type="entry name" value="PALP"/>
    <property type="match status" value="1"/>
</dbReference>
<evidence type="ECO:0000256" key="18">
    <source>
        <dbReference type="SAM" id="MobiDB-lite"/>
    </source>
</evidence>
<dbReference type="Gene3D" id="3.40.50.1100">
    <property type="match status" value="2"/>
</dbReference>
<evidence type="ECO:0000256" key="3">
    <source>
        <dbReference type="ARBA" id="ARBA00004733"/>
    </source>
</evidence>
<evidence type="ECO:0000256" key="15">
    <source>
        <dbReference type="ARBA" id="ARBA00023141"/>
    </source>
</evidence>
<keyword evidence="10" id="KW-0822">Tryptophan biosynthesis</keyword>
<dbReference type="PANTHER" id="PTHR48077">
    <property type="entry name" value="TRYPTOPHAN SYNTHASE-RELATED"/>
    <property type="match status" value="1"/>
</dbReference>
<dbReference type="FunFam" id="3.40.50.1100:FF:000001">
    <property type="entry name" value="Tryptophan synthase beta chain"/>
    <property type="match status" value="1"/>
</dbReference>
<evidence type="ECO:0000256" key="5">
    <source>
        <dbReference type="ARBA" id="ARBA00006095"/>
    </source>
</evidence>
<keyword evidence="8" id="KW-0028">Amino-acid biosynthesis</keyword>
<evidence type="ECO:0000256" key="4">
    <source>
        <dbReference type="ARBA" id="ARBA00005761"/>
    </source>
</evidence>
<dbReference type="InterPro" id="IPR011060">
    <property type="entry name" value="RibuloseP-bd_barrel"/>
</dbReference>
<dbReference type="NCBIfam" id="TIGR00263">
    <property type="entry name" value="trpB"/>
    <property type="match status" value="1"/>
</dbReference>
<evidence type="ECO:0000256" key="11">
    <source>
        <dbReference type="ARBA" id="ARBA00022898"/>
    </source>
</evidence>
<proteinExistence type="inferred from homology"/>
<dbReference type="InterPro" id="IPR006654">
    <property type="entry name" value="Trp_synth_beta"/>
</dbReference>
<dbReference type="Gene3D" id="2.60.120.620">
    <property type="entry name" value="q2cbj1_9rhob like domain"/>
    <property type="match status" value="1"/>
</dbReference>
<dbReference type="SMART" id="SM00702">
    <property type="entry name" value="P4Hc"/>
    <property type="match status" value="1"/>
</dbReference>
<dbReference type="Pfam" id="PF13640">
    <property type="entry name" value="2OG-FeII_Oxy_3"/>
    <property type="match status" value="1"/>
</dbReference>
<dbReference type="GO" id="GO:0051213">
    <property type="term" value="F:dioxygenase activity"/>
    <property type="evidence" value="ECO:0007669"/>
    <property type="project" value="UniProtKB-KW"/>
</dbReference>
<dbReference type="EC" id="4.2.1.20" evidence="6"/>
<comment type="similarity">
    <text evidence="4">In the C-terminal section; belongs to the TrpB family.</text>
</comment>
<keyword evidence="13" id="KW-0560">Oxidoreductase</keyword>
<dbReference type="PROSITE" id="PS00167">
    <property type="entry name" value="TRP_SYNTHASE_ALPHA"/>
    <property type="match status" value="1"/>
</dbReference>
<dbReference type="Proteomes" id="UP000626109">
    <property type="component" value="Unassembled WGS sequence"/>
</dbReference>
<sequence>MSERLAARFTACRAAGRTAFVAFVTAGYPTKADTVPALLELEKQGADVIELGVPFSDPMADGSAIEAASVVAIQNGTIYSDCLAFVKEARARGLTVPVLMMGYYNTFLAAGCEETCKACAAVGIDGFIIVDLPCEEAWRAMAPAAAANGLSLVPLASPTSGPERIAQAVECAMNPIPGMVYVVSLFGVTGARDTEAAAAKTLRLAECKSVVDSIREAAAKLGCTNLPVVVGFGITKREHVLEFSAFADGCVVGSKIVTEIGSGGVAAAGKVVRELSGGPLVTNGASKGVELPPKRQKKKLVDKWNFNNSVFGGRFIPETLMVAHNELEAARAKWKIWFKREELAHTGAHKINNAVGQALLAIKLGKKRIIAETGAGQHGVATAAACAMLDLECVVYMGEVDTERQKLNCFRMAELGATVVPVTSGSRTLKDAVTEALRDWVTNIRTTHYIIGSAVGPHPFPDIVRDLQSVIGNEARAQCLNQTTGAMGHPTFTNGPGRLPAVVIACVGGGSNAIGMFGMFSAFLDDKEVRLVGVEAGGVHGPWTPDGKETDKHSATLTKGTIGVLHGSRTYLLQTPDGQIKETHSISAGLDYPGVGPQHAALKACGRAMRLVSRKEGIDMLHVAKARGVTIDTDVLLTKDDVAARALAQISVDECLMGSEGCWEQRALATSQLLEEYGVAVLPGFLGAAGAAELAAMDFGELLPAAGLPAAPGAGRGDLAALPEESPQKLLEGLDCLVVALRQLPSSLAAARLRLVEFRTCPMVSAYEAGSRYTWHLDNGKRGNGRLLTCVYYLNPSWEAASGGALRLLERSRPGASSQNRDASPEDLPSSRSPPVPRARVLAEVPPLLDTLVLFWSDEVVHEVLPPFRMTRRAISVWYLCPLLGTQHFLAGTSEPAFGRSEGDAALTVTA</sequence>
<evidence type="ECO:0000259" key="19">
    <source>
        <dbReference type="PROSITE" id="PS51471"/>
    </source>
</evidence>
<organism evidence="20 21">
    <name type="scientific">Polarella glacialis</name>
    <name type="common">Dinoflagellate</name>
    <dbReference type="NCBI Taxonomy" id="89957"/>
    <lineage>
        <taxon>Eukaryota</taxon>
        <taxon>Sar</taxon>
        <taxon>Alveolata</taxon>
        <taxon>Dinophyceae</taxon>
        <taxon>Suessiales</taxon>
        <taxon>Suessiaceae</taxon>
        <taxon>Polarella</taxon>
    </lineage>
</organism>
<dbReference type="InterPro" id="IPR044862">
    <property type="entry name" value="Pro_4_hyd_alph_FE2OG_OXY"/>
</dbReference>
<dbReference type="PROSITE" id="PS51471">
    <property type="entry name" value="FE2OG_OXY"/>
    <property type="match status" value="1"/>
</dbReference>
<evidence type="ECO:0000256" key="10">
    <source>
        <dbReference type="ARBA" id="ARBA00022822"/>
    </source>
</evidence>
<dbReference type="SUPFAM" id="SSF51366">
    <property type="entry name" value="Ribulose-phoshate binding barrel"/>
    <property type="match status" value="1"/>
</dbReference>
<evidence type="ECO:0000313" key="21">
    <source>
        <dbReference type="Proteomes" id="UP000626109"/>
    </source>
</evidence>
<dbReference type="GO" id="GO:0004834">
    <property type="term" value="F:tryptophan synthase activity"/>
    <property type="evidence" value="ECO:0007669"/>
    <property type="project" value="UniProtKB-EC"/>
</dbReference>
<dbReference type="InterPro" id="IPR001926">
    <property type="entry name" value="TrpB-like_PALP"/>
</dbReference>
<keyword evidence="16" id="KW-0456">Lyase</keyword>
<evidence type="ECO:0000256" key="8">
    <source>
        <dbReference type="ARBA" id="ARBA00022605"/>
    </source>
</evidence>
<dbReference type="PROSITE" id="PS00168">
    <property type="entry name" value="TRP_SYNTHASE_BETA"/>
    <property type="match status" value="1"/>
</dbReference>
<dbReference type="EMBL" id="CAJNNW010036607">
    <property type="protein sequence ID" value="CAE8735983.1"/>
    <property type="molecule type" value="Genomic_DNA"/>
</dbReference>
<keyword evidence="12" id="KW-0223">Dioxygenase</keyword>
<evidence type="ECO:0000313" key="20">
    <source>
        <dbReference type="EMBL" id="CAE8735983.1"/>
    </source>
</evidence>
<evidence type="ECO:0000256" key="6">
    <source>
        <dbReference type="ARBA" id="ARBA00012043"/>
    </source>
</evidence>
<feature type="region of interest" description="Disordered" evidence="18">
    <location>
        <begin position="812"/>
        <end position="837"/>
    </location>
</feature>
<evidence type="ECO:0000256" key="13">
    <source>
        <dbReference type="ARBA" id="ARBA00023002"/>
    </source>
</evidence>
<keyword evidence="9" id="KW-0479">Metal-binding</keyword>
<dbReference type="InterPro" id="IPR006653">
    <property type="entry name" value="Trp_synth_b_CS"/>
</dbReference>
<dbReference type="InterPro" id="IPR018204">
    <property type="entry name" value="Trp_synthase_alpha_AS"/>
</dbReference>
<dbReference type="Gene3D" id="3.20.20.70">
    <property type="entry name" value="Aldolase class I"/>
    <property type="match status" value="1"/>
</dbReference>
<feature type="domain" description="Fe2OG dioxygenase" evidence="19">
    <location>
        <begin position="757"/>
        <end position="882"/>
    </location>
</feature>